<evidence type="ECO:0000256" key="1">
    <source>
        <dbReference type="ARBA" id="ARBA00008857"/>
    </source>
</evidence>
<dbReference type="Gene3D" id="1.10.443.10">
    <property type="entry name" value="Intergrase catalytic core"/>
    <property type="match status" value="1"/>
</dbReference>
<evidence type="ECO:0000256" key="3">
    <source>
        <dbReference type="ARBA" id="ARBA00023172"/>
    </source>
</evidence>
<dbReference type="InterPro" id="IPR050090">
    <property type="entry name" value="Tyrosine_recombinase_XerCD"/>
</dbReference>
<evidence type="ECO:0000259" key="6">
    <source>
        <dbReference type="PROSITE" id="PS51900"/>
    </source>
</evidence>
<dbReference type="PROSITE" id="PS51900">
    <property type="entry name" value="CB"/>
    <property type="match status" value="1"/>
</dbReference>
<dbReference type="SUPFAM" id="SSF56349">
    <property type="entry name" value="DNA breaking-rejoining enzymes"/>
    <property type="match status" value="1"/>
</dbReference>
<accession>A0ABT4U1J0</accession>
<dbReference type="InterPro" id="IPR013762">
    <property type="entry name" value="Integrase-like_cat_sf"/>
</dbReference>
<dbReference type="PANTHER" id="PTHR30349:SF41">
    <property type="entry name" value="INTEGRASE_RECOMBINASE PROTEIN MJ0367-RELATED"/>
    <property type="match status" value="1"/>
</dbReference>
<feature type="domain" description="Tyr recombinase" evidence="5">
    <location>
        <begin position="142"/>
        <end position="322"/>
    </location>
</feature>
<dbReference type="CDD" id="cd00397">
    <property type="entry name" value="DNA_BRE_C"/>
    <property type="match status" value="1"/>
</dbReference>
<evidence type="ECO:0000259" key="5">
    <source>
        <dbReference type="PROSITE" id="PS51898"/>
    </source>
</evidence>
<dbReference type="InterPro" id="IPR002104">
    <property type="entry name" value="Integrase_catalytic"/>
</dbReference>
<dbReference type="EMBL" id="JAQFWQ010000019">
    <property type="protein sequence ID" value="MDA2810796.1"/>
    <property type="molecule type" value="Genomic_DNA"/>
</dbReference>
<organism evidence="7 8">
    <name type="scientific">Nocardiopsis endophytica</name>
    <dbReference type="NCBI Taxonomy" id="3018445"/>
    <lineage>
        <taxon>Bacteria</taxon>
        <taxon>Bacillati</taxon>
        <taxon>Actinomycetota</taxon>
        <taxon>Actinomycetes</taxon>
        <taxon>Streptosporangiales</taxon>
        <taxon>Nocardiopsidaceae</taxon>
        <taxon>Nocardiopsis</taxon>
    </lineage>
</organism>
<evidence type="ECO:0000256" key="2">
    <source>
        <dbReference type="ARBA" id="ARBA00023125"/>
    </source>
</evidence>
<keyword evidence="3" id="KW-0233">DNA recombination</keyword>
<dbReference type="PANTHER" id="PTHR30349">
    <property type="entry name" value="PHAGE INTEGRASE-RELATED"/>
    <property type="match status" value="1"/>
</dbReference>
<dbReference type="Proteomes" id="UP001527866">
    <property type="component" value="Unassembled WGS sequence"/>
</dbReference>
<dbReference type="Pfam" id="PF00589">
    <property type="entry name" value="Phage_integrase"/>
    <property type="match status" value="1"/>
</dbReference>
<comment type="caution">
    <text evidence="7">The sequence shown here is derived from an EMBL/GenBank/DDBJ whole genome shotgun (WGS) entry which is preliminary data.</text>
</comment>
<sequence>MPSQRVRRGPRRLDAGPLTPFIDSFTLELRARGLAGRTVTMYREAVAWLAGEHLTTGGHPNEIDRTHGSGEQAFTFPAVTDWADIEREHVQSWITRLRDRGHGDAYVNNQFRCLRQFFIWLEDEEGVRNPLAAMKPPRVTEKPVPVFSEDEIGRLFAAVRGGDLWSRRDAAIMFVLRDTGVRLMELSALTVDDVDFLDREATVTGKGGRERTVKYTYEAARALDRYMRSRAKHRHGSLPPLWIGPKGALTASGIYQAVERRAAEAHVSGVHPHRFRHHFSHTWLDRGGAEGDLMELNGWTSPQMLRRYGRSAASARARRGYDRIMGDA</sequence>
<proteinExistence type="inferred from homology"/>
<reference evidence="7 8" key="1">
    <citation type="submission" date="2023-01" db="EMBL/GenBank/DDBJ databases">
        <title>Draft genome sequence of Nocardiopsis sp. RSe5-2 isolated from halophytes.</title>
        <authorList>
            <person name="Duangmal K."/>
            <person name="Chantavorakit T."/>
        </authorList>
    </citation>
    <scope>NUCLEOTIDE SEQUENCE [LARGE SCALE GENOMIC DNA]</scope>
    <source>
        <strain evidence="7 8">RSe5-2</strain>
    </source>
</reference>
<keyword evidence="2 4" id="KW-0238">DNA-binding</keyword>
<dbReference type="PROSITE" id="PS51898">
    <property type="entry name" value="TYR_RECOMBINASE"/>
    <property type="match status" value="1"/>
</dbReference>
<name>A0ABT4U1J0_9ACTN</name>
<evidence type="ECO:0000313" key="7">
    <source>
        <dbReference type="EMBL" id="MDA2810796.1"/>
    </source>
</evidence>
<keyword evidence="8" id="KW-1185">Reference proteome</keyword>
<protein>
    <submittedName>
        <fullName evidence="7">Tyrosine-type recombinase/integrase</fullName>
    </submittedName>
</protein>
<evidence type="ECO:0000313" key="8">
    <source>
        <dbReference type="Proteomes" id="UP001527866"/>
    </source>
</evidence>
<evidence type="ECO:0000256" key="4">
    <source>
        <dbReference type="PROSITE-ProRule" id="PRU01248"/>
    </source>
</evidence>
<gene>
    <name evidence="7" type="ORF">O4J56_09135</name>
</gene>
<dbReference type="InterPro" id="IPR044068">
    <property type="entry name" value="CB"/>
</dbReference>
<dbReference type="RefSeq" id="WP_270685128.1">
    <property type="nucleotide sequence ID" value="NZ_JAQFWQ010000019.1"/>
</dbReference>
<feature type="domain" description="Core-binding (CB)" evidence="6">
    <location>
        <begin position="16"/>
        <end position="122"/>
    </location>
</feature>
<comment type="similarity">
    <text evidence="1">Belongs to the 'phage' integrase family.</text>
</comment>
<dbReference type="InterPro" id="IPR010998">
    <property type="entry name" value="Integrase_recombinase_N"/>
</dbReference>
<dbReference type="Gene3D" id="1.10.150.130">
    <property type="match status" value="1"/>
</dbReference>
<dbReference type="InterPro" id="IPR011010">
    <property type="entry name" value="DNA_brk_join_enz"/>
</dbReference>